<sequence>MSYAKAESDLGIFKPEKWDQLNKSTDDDDGIKYVKTSNGHPIIIMPERVGPLLPNTIYFQKSRNRRRTYRHHKIPMDPRNQVIYHVRQPSDEFTESSTAVTDGDKNGNSAIKDTDTVMDKNRKGRPKGSKNRPLFNSYNDQCDKRSFVYSFAGPTKCKSCKRTFDGDPVVHCHEYHKTECPICGRMYKPPLTSHIKSHGTRHVILTVDCYECYDCKEKFGNADIMAKHILDEHVQAGEYGAKVPACYICGWTTGTELDDGGLREHIATVHADTPAHLLDKHLHQQQKTVTAVVGLMCMLCGIKFGDQEAVIGHLVDTHCPRKTFNHPAVYKCRMCGAGFKSQINVLRHACNKIKSPHCAQCDKTFPSKMRYAFHLQFHDDHPKYATMHLHCDLCLAEFDDEYHLYDHIRFRHELHDKAVCETCGRTFKSSMGLNIHRRYHIGSRNFTCKSCNKSFLNKSTLREHEISHMDVKPFQCNICGQYLSRASRLRSHVKTHRAAECTEQTCYSCNTCGFVAPNLHLLAGHACKGHHDNSRDDSIIVVQLSSVVKCEFCDSTFVNAEHLNAHRDAAHANGGGNDSSEAFVCVVCSSRFSTYSRLTTHKLTHGINMKSMEQTEDDNGPDDPEQEVLADQDRFTVPQYFACQYCAKRCLHYTYFCLHRRLKHPLGDLAYKCDRCSMDFETSWKLSYHKKTVHGQSSEEKIPKKYECTLCSRKFVKIGALNLHKTRSHIDVGIDVCKYLCHHCGKFFSSECSLKNHSKTHDSHGVTDPPSVHTPKSQPTAVNHQRNRYRTYRKSTTTNNSAVSGKPTIVQNSCPYCPYSTDEKATFIDHVTRHIQSKSISFVPTITTVTPTDTTMTSTVNSTVTSTDTAMPFTVNTTISFPKPDIFRCQLCDVEFYETVQLFRVHLENHADSGETLLCRSCYVPFTSSIALDMHRHETALCGQRPDVRFVDVGNRGEDCETDDQTIIQPPLVVDCAKIFKDEPSLSPLSSSMPDTFVAPESDFVLAPKSDSVLVPKLDPIVLPTQPTQVANVATPNRSSNNFELVLDELMAIISSPRLSAVQDEVKFEPSNDSLNSLFDSICTPALDQHRFMM</sequence>
<feature type="region of interest" description="Disordered" evidence="6">
    <location>
        <begin position="92"/>
        <end position="135"/>
    </location>
</feature>
<dbReference type="PANTHER" id="PTHR24379">
    <property type="entry name" value="KRAB AND ZINC FINGER DOMAIN-CONTAINING"/>
    <property type="match status" value="1"/>
</dbReference>
<dbReference type="Proteomes" id="UP000325440">
    <property type="component" value="Unassembled WGS sequence"/>
</dbReference>
<keyword evidence="3 5" id="KW-0863">Zinc-finger</keyword>
<feature type="compositionally biased region" description="Polar residues" evidence="6">
    <location>
        <begin position="774"/>
        <end position="784"/>
    </location>
</feature>
<feature type="domain" description="C2H2-type" evidence="7">
    <location>
        <begin position="418"/>
        <end position="445"/>
    </location>
</feature>
<evidence type="ECO:0000256" key="6">
    <source>
        <dbReference type="SAM" id="MobiDB-lite"/>
    </source>
</evidence>
<feature type="region of interest" description="Disordered" evidence="6">
    <location>
        <begin position="759"/>
        <end position="788"/>
    </location>
</feature>
<dbReference type="InterPro" id="IPR013087">
    <property type="entry name" value="Znf_C2H2_type"/>
</dbReference>
<feature type="compositionally biased region" description="Basic and acidic residues" evidence="6">
    <location>
        <begin position="112"/>
        <end position="121"/>
    </location>
</feature>
<dbReference type="SUPFAM" id="SSF57667">
    <property type="entry name" value="beta-beta-alpha zinc fingers"/>
    <property type="match status" value="5"/>
</dbReference>
<feature type="domain" description="C2H2-type" evidence="7">
    <location>
        <begin position="706"/>
        <end position="729"/>
    </location>
</feature>
<evidence type="ECO:0000256" key="3">
    <source>
        <dbReference type="ARBA" id="ARBA00022771"/>
    </source>
</evidence>
<feature type="domain" description="C2H2-type" evidence="7">
    <location>
        <begin position="474"/>
        <end position="501"/>
    </location>
</feature>
<dbReference type="EMBL" id="CABPRJ010001441">
    <property type="protein sequence ID" value="VVC37100.1"/>
    <property type="molecule type" value="Genomic_DNA"/>
</dbReference>
<dbReference type="SMART" id="SM00355">
    <property type="entry name" value="ZnF_C2H2"/>
    <property type="match status" value="19"/>
</dbReference>
<dbReference type="Pfam" id="PF00096">
    <property type="entry name" value="zf-C2H2"/>
    <property type="match status" value="2"/>
</dbReference>
<feature type="domain" description="C2H2-type" evidence="7">
    <location>
        <begin position="739"/>
        <end position="769"/>
    </location>
</feature>
<proteinExistence type="predicted"/>
<keyword evidence="9" id="KW-1185">Reference proteome</keyword>
<evidence type="ECO:0000256" key="4">
    <source>
        <dbReference type="ARBA" id="ARBA00022833"/>
    </source>
</evidence>
<protein>
    <submittedName>
        <fullName evidence="8">Zinc finger C2H2-type,Zinc finger, RING/FYVE/PHD-type</fullName>
    </submittedName>
</protein>
<keyword evidence="2" id="KW-0677">Repeat</keyword>
<evidence type="ECO:0000259" key="7">
    <source>
        <dbReference type="PROSITE" id="PS50157"/>
    </source>
</evidence>
<evidence type="ECO:0000256" key="1">
    <source>
        <dbReference type="ARBA" id="ARBA00022723"/>
    </source>
</evidence>
<dbReference type="Gene3D" id="3.30.160.60">
    <property type="entry name" value="Classic Zinc Finger"/>
    <property type="match status" value="6"/>
</dbReference>
<keyword evidence="4" id="KW-0862">Zinc</keyword>
<dbReference type="AlphaFoldDB" id="A0A5E4MXP0"/>
<dbReference type="PROSITE" id="PS50157">
    <property type="entry name" value="ZINC_FINGER_C2H2_2"/>
    <property type="match status" value="8"/>
</dbReference>
<dbReference type="OrthoDB" id="654211at2759"/>
<feature type="domain" description="C2H2-type" evidence="7">
    <location>
        <begin position="548"/>
        <end position="573"/>
    </location>
</feature>
<accession>A0A5E4MXP0</accession>
<name>A0A5E4MXP0_9HEMI</name>
<organism evidence="8 9">
    <name type="scientific">Cinara cedri</name>
    <dbReference type="NCBI Taxonomy" id="506608"/>
    <lineage>
        <taxon>Eukaryota</taxon>
        <taxon>Metazoa</taxon>
        <taxon>Ecdysozoa</taxon>
        <taxon>Arthropoda</taxon>
        <taxon>Hexapoda</taxon>
        <taxon>Insecta</taxon>
        <taxon>Pterygota</taxon>
        <taxon>Neoptera</taxon>
        <taxon>Paraneoptera</taxon>
        <taxon>Hemiptera</taxon>
        <taxon>Sternorrhyncha</taxon>
        <taxon>Aphidomorpha</taxon>
        <taxon>Aphidoidea</taxon>
        <taxon>Aphididae</taxon>
        <taxon>Lachninae</taxon>
        <taxon>Cinara</taxon>
    </lineage>
</organism>
<dbReference type="PANTHER" id="PTHR24379:SF121">
    <property type="entry name" value="C2H2-TYPE DOMAIN-CONTAINING PROTEIN"/>
    <property type="match status" value="1"/>
</dbReference>
<dbReference type="GO" id="GO:0008270">
    <property type="term" value="F:zinc ion binding"/>
    <property type="evidence" value="ECO:0007669"/>
    <property type="project" value="UniProtKB-KW"/>
</dbReference>
<evidence type="ECO:0000313" key="9">
    <source>
        <dbReference type="Proteomes" id="UP000325440"/>
    </source>
</evidence>
<feature type="domain" description="C2H2-type" evidence="7">
    <location>
        <begin position="671"/>
        <end position="699"/>
    </location>
</feature>
<feature type="compositionally biased region" description="Polar residues" evidence="6">
    <location>
        <begin position="95"/>
        <end position="111"/>
    </location>
</feature>
<evidence type="ECO:0000313" key="8">
    <source>
        <dbReference type="EMBL" id="VVC37100.1"/>
    </source>
</evidence>
<reference evidence="8 9" key="1">
    <citation type="submission" date="2019-08" db="EMBL/GenBank/DDBJ databases">
        <authorList>
            <person name="Alioto T."/>
            <person name="Alioto T."/>
            <person name="Gomez Garrido J."/>
        </authorList>
    </citation>
    <scope>NUCLEOTIDE SEQUENCE [LARGE SCALE GENOMIC DNA]</scope>
</reference>
<feature type="domain" description="C2H2-type" evidence="7">
    <location>
        <begin position="446"/>
        <end position="473"/>
    </location>
</feature>
<gene>
    <name evidence="8" type="ORF">CINCED_3A013236</name>
</gene>
<evidence type="ECO:0000256" key="5">
    <source>
        <dbReference type="PROSITE-ProRule" id="PRU00042"/>
    </source>
</evidence>
<keyword evidence="1" id="KW-0479">Metal-binding</keyword>
<evidence type="ECO:0000256" key="2">
    <source>
        <dbReference type="ARBA" id="ARBA00022737"/>
    </source>
</evidence>
<dbReference type="PROSITE" id="PS00028">
    <property type="entry name" value="ZINC_FINGER_C2H2_1"/>
    <property type="match status" value="11"/>
</dbReference>
<feature type="domain" description="C2H2-type" evidence="7">
    <location>
        <begin position="583"/>
        <end position="605"/>
    </location>
</feature>
<dbReference type="InterPro" id="IPR036236">
    <property type="entry name" value="Znf_C2H2_sf"/>
</dbReference>